<dbReference type="Pfam" id="PF04869">
    <property type="entry name" value="Uso1_p115_head"/>
    <property type="match status" value="1"/>
</dbReference>
<proteinExistence type="predicted"/>
<keyword evidence="3 5" id="KW-0175">Coiled coil</keyword>
<dbReference type="InterPro" id="IPR011989">
    <property type="entry name" value="ARM-like"/>
</dbReference>
<feature type="domain" description="Vesicle tethering protein Uso1/P115-like head" evidence="6">
    <location>
        <begin position="327"/>
        <end position="679"/>
    </location>
</feature>
<feature type="coiled-coil region" evidence="5">
    <location>
        <begin position="732"/>
        <end position="865"/>
    </location>
</feature>
<dbReference type="PANTHER" id="PTHR10013">
    <property type="entry name" value="GENERAL VESICULAR TRANSPORT FACTOR P115"/>
    <property type="match status" value="1"/>
</dbReference>
<dbReference type="OMA" id="GQETFCN"/>
<name>A0A9Q0LUS0_ANAIG</name>
<keyword evidence="8" id="KW-1185">Reference proteome</keyword>
<evidence type="ECO:0000259" key="6">
    <source>
        <dbReference type="Pfam" id="PF04869"/>
    </source>
</evidence>
<evidence type="ECO:0000256" key="1">
    <source>
        <dbReference type="ARBA" id="ARBA00004555"/>
    </source>
</evidence>
<evidence type="ECO:0000256" key="3">
    <source>
        <dbReference type="ARBA" id="ARBA00023054"/>
    </source>
</evidence>
<accession>A0A9Q0LUS0</accession>
<dbReference type="InterPro" id="IPR016024">
    <property type="entry name" value="ARM-type_fold"/>
</dbReference>
<dbReference type="GO" id="GO:0000139">
    <property type="term" value="C:Golgi membrane"/>
    <property type="evidence" value="ECO:0007669"/>
    <property type="project" value="InterPro"/>
</dbReference>
<evidence type="ECO:0000313" key="8">
    <source>
        <dbReference type="Proteomes" id="UP001149090"/>
    </source>
</evidence>
<reference evidence="7" key="1">
    <citation type="submission" date="2022-10" db="EMBL/GenBank/DDBJ databases">
        <title>Novel sulphate-reducing endosymbionts in the free-living metamonad Anaeramoeba.</title>
        <authorList>
            <person name="Jerlstrom-Hultqvist J."/>
            <person name="Cepicka I."/>
            <person name="Gallot-Lavallee L."/>
            <person name="Salas-Leiva D."/>
            <person name="Curtis B.A."/>
            <person name="Zahonova K."/>
            <person name="Pipaliya S."/>
            <person name="Dacks J."/>
            <person name="Roger A.J."/>
        </authorList>
    </citation>
    <scope>NUCLEOTIDE SEQUENCE</scope>
    <source>
        <strain evidence="7">BMAN</strain>
    </source>
</reference>
<dbReference type="InterPro" id="IPR024095">
    <property type="entry name" value="Vesicle_P115"/>
</dbReference>
<dbReference type="GO" id="GO:0006888">
    <property type="term" value="P:endoplasmic reticulum to Golgi vesicle-mediated transport"/>
    <property type="evidence" value="ECO:0007669"/>
    <property type="project" value="TreeGrafter"/>
</dbReference>
<dbReference type="Proteomes" id="UP001149090">
    <property type="component" value="Unassembled WGS sequence"/>
</dbReference>
<protein>
    <submittedName>
        <fullName evidence="7">General vesicular transport factor p115</fullName>
    </submittedName>
</protein>
<comment type="caution">
    <text evidence="7">The sequence shown here is derived from an EMBL/GenBank/DDBJ whole genome shotgun (WGS) entry which is preliminary data.</text>
</comment>
<gene>
    <name evidence="7" type="ORF">M0811_03846</name>
</gene>
<dbReference type="Gene3D" id="1.25.10.10">
    <property type="entry name" value="Leucine-rich Repeat Variant"/>
    <property type="match status" value="1"/>
</dbReference>
<dbReference type="GO" id="GO:0012507">
    <property type="term" value="C:ER to Golgi transport vesicle membrane"/>
    <property type="evidence" value="ECO:0007669"/>
    <property type="project" value="TreeGrafter"/>
</dbReference>
<dbReference type="SUPFAM" id="SSF48371">
    <property type="entry name" value="ARM repeat"/>
    <property type="match status" value="1"/>
</dbReference>
<dbReference type="OrthoDB" id="198977at2759"/>
<dbReference type="InterPro" id="IPR006953">
    <property type="entry name" value="Vesicle_Uso1_P115_head"/>
</dbReference>
<organism evidence="7 8">
    <name type="scientific">Anaeramoeba ignava</name>
    <name type="common">Anaerobic marine amoeba</name>
    <dbReference type="NCBI Taxonomy" id="1746090"/>
    <lineage>
        <taxon>Eukaryota</taxon>
        <taxon>Metamonada</taxon>
        <taxon>Anaeramoebidae</taxon>
        <taxon>Anaeramoeba</taxon>
    </lineage>
</organism>
<dbReference type="GO" id="GO:0048211">
    <property type="term" value="P:Golgi vesicle docking"/>
    <property type="evidence" value="ECO:0007669"/>
    <property type="project" value="TreeGrafter"/>
</dbReference>
<keyword evidence="2" id="KW-0333">Golgi apparatus</keyword>
<dbReference type="InterPro" id="IPR000225">
    <property type="entry name" value="Armadillo"/>
</dbReference>
<dbReference type="PANTHER" id="PTHR10013:SF0">
    <property type="entry name" value="GENERAL VESICULAR TRANSPORT FACTOR P115"/>
    <property type="match status" value="1"/>
</dbReference>
<evidence type="ECO:0000256" key="4">
    <source>
        <dbReference type="PROSITE-ProRule" id="PRU00259"/>
    </source>
</evidence>
<comment type="subcellular location">
    <subcellularLocation>
        <location evidence="1">Golgi apparatus</location>
    </subcellularLocation>
</comment>
<evidence type="ECO:0000256" key="2">
    <source>
        <dbReference type="ARBA" id="ARBA00023034"/>
    </source>
</evidence>
<dbReference type="AlphaFoldDB" id="A0A9Q0LUS0"/>
<evidence type="ECO:0000256" key="5">
    <source>
        <dbReference type="SAM" id="Coils"/>
    </source>
</evidence>
<dbReference type="GO" id="GO:0005795">
    <property type="term" value="C:Golgi stack"/>
    <property type="evidence" value="ECO:0007669"/>
    <property type="project" value="TreeGrafter"/>
</dbReference>
<dbReference type="GO" id="GO:0048280">
    <property type="term" value="P:vesicle fusion with Golgi apparatus"/>
    <property type="evidence" value="ECO:0007669"/>
    <property type="project" value="InterPro"/>
</dbReference>
<sequence>MNLLGKLIAPLPDDEKYIEELINKIEKKKDLLHTTSELIKFSSKKQKLVSNSINHIVSLISDEEDQKIITNALEILNNLTQKKKDDVWKLNIEKLTKNESFLQELVSILKTSNYEIRYFAIKLLTNLLHFQRIRIQPIILSTGNGISNIIQLLTDKREAIRNESLLLVTEFIKDNLEIQKIVAFEEIFPILISIIQQEEKADDAVVIQDCFNAMTTLLSDNISNQNYFRETACVQKLVSLLNLTNEDYSSNIEIGARKVTIINTLKIIGILVSGSQVGPNLKANQDILGKKDNLMSIIYLAVVLQIALEIRVMAFHVLGDIIANHPENQKTFSEIKITEESTESQTAKTIIWHILIIILYSPDIEEKIAAVYAFQCYLSENANAQISISSSITITPDELDKESDLDSASIGKLLIDSLIHHSILDSSNKENINIIENNKENANDGDNNLDPLSSWFASVIFCQILKDNHDSKVIALKAPLSTRNDSIQYLLPKLVDSLIQESNKETPKKLIQIGIIKILCIWLFNCNEAIAKFLSLDLVNPSKKTDPQLMTVKEGEMLTFFVSMILSNSNIHIQALFSLLLGICLLFDFNNQNNYSVISEQEKSLLQSQFVRIDNIIRTRIGVDVFIQKINMLKKSPQFIEAELDKSTLEIDVGNVDKFPFYDNEFTIFYKTCLNQIKSQFQNSKKSKKDFQFHLAPSKNNHQLINEQISPNDQIQENIPSKIIDLESTEEFQKIKKEIEEKNSQIQNLKQNLIEKDIQIQNLTQQSQKETEFLQEKLKEQEKEFELAKNEISIAMNFKKKEKEEIEEEFLKVKNELEQFKKDHNELLILYSEMDQENQDLKAENNNLKEQTSSLEARVKSLQVQLSTFNEFNLKKF</sequence>
<dbReference type="PROSITE" id="PS50176">
    <property type="entry name" value="ARM_REPEAT"/>
    <property type="match status" value="1"/>
</dbReference>
<feature type="repeat" description="ARM" evidence="4">
    <location>
        <begin position="51"/>
        <end position="85"/>
    </location>
</feature>
<evidence type="ECO:0000313" key="7">
    <source>
        <dbReference type="EMBL" id="KAJ5080361.1"/>
    </source>
</evidence>
<dbReference type="GO" id="GO:0005783">
    <property type="term" value="C:endoplasmic reticulum"/>
    <property type="evidence" value="ECO:0007669"/>
    <property type="project" value="TreeGrafter"/>
</dbReference>
<dbReference type="EMBL" id="JAPDFW010000011">
    <property type="protein sequence ID" value="KAJ5080361.1"/>
    <property type="molecule type" value="Genomic_DNA"/>
</dbReference>
<dbReference type="GO" id="GO:0006886">
    <property type="term" value="P:intracellular protein transport"/>
    <property type="evidence" value="ECO:0007669"/>
    <property type="project" value="InterPro"/>
</dbReference>